<gene>
    <name evidence="2" type="ORF">ENS29_13630</name>
</gene>
<dbReference type="EMBL" id="DSUH01000313">
    <property type="protein sequence ID" value="HGU33871.1"/>
    <property type="molecule type" value="Genomic_DNA"/>
</dbReference>
<name>A0A7C4VRA6_9BACT</name>
<dbReference type="InterPro" id="IPR006158">
    <property type="entry name" value="Cobalamin-bd"/>
</dbReference>
<dbReference type="Pfam" id="PF02607">
    <property type="entry name" value="B12-binding_2"/>
    <property type="match status" value="1"/>
</dbReference>
<dbReference type="InterPro" id="IPR036594">
    <property type="entry name" value="Meth_synthase_dom"/>
</dbReference>
<proteinExistence type="predicted"/>
<dbReference type="InterPro" id="IPR003759">
    <property type="entry name" value="Cbl-bd_cap"/>
</dbReference>
<evidence type="ECO:0000259" key="1">
    <source>
        <dbReference type="PROSITE" id="PS51332"/>
    </source>
</evidence>
<dbReference type="Gene3D" id="3.40.50.280">
    <property type="entry name" value="Cobalamin-binding domain"/>
    <property type="match status" value="1"/>
</dbReference>
<organism evidence="2">
    <name type="scientific">Desulfatirhabdium butyrativorans</name>
    <dbReference type="NCBI Taxonomy" id="340467"/>
    <lineage>
        <taxon>Bacteria</taxon>
        <taxon>Pseudomonadati</taxon>
        <taxon>Thermodesulfobacteriota</taxon>
        <taxon>Desulfobacteria</taxon>
        <taxon>Desulfobacterales</taxon>
        <taxon>Desulfatirhabdiaceae</taxon>
        <taxon>Desulfatirhabdium</taxon>
    </lineage>
</organism>
<dbReference type="PROSITE" id="PS51332">
    <property type="entry name" value="B12_BINDING"/>
    <property type="match status" value="1"/>
</dbReference>
<dbReference type="AlphaFoldDB" id="A0A7C4VRA6"/>
<dbReference type="Pfam" id="PF02310">
    <property type="entry name" value="B12-binding"/>
    <property type="match status" value="1"/>
</dbReference>
<dbReference type="GO" id="GO:0046872">
    <property type="term" value="F:metal ion binding"/>
    <property type="evidence" value="ECO:0007669"/>
    <property type="project" value="InterPro"/>
</dbReference>
<reference evidence="2" key="1">
    <citation type="journal article" date="2020" name="mSystems">
        <title>Genome- and Community-Level Interaction Insights into Carbon Utilization and Element Cycling Functions of Hydrothermarchaeota in Hydrothermal Sediment.</title>
        <authorList>
            <person name="Zhou Z."/>
            <person name="Liu Y."/>
            <person name="Xu W."/>
            <person name="Pan J."/>
            <person name="Luo Z.H."/>
            <person name="Li M."/>
        </authorList>
    </citation>
    <scope>NUCLEOTIDE SEQUENCE [LARGE SCALE GENOMIC DNA]</scope>
    <source>
        <strain evidence="2">SpSt-477</strain>
    </source>
</reference>
<accession>A0A7C4VRA6</accession>
<evidence type="ECO:0000313" key="2">
    <source>
        <dbReference type="EMBL" id="HGU33871.1"/>
    </source>
</evidence>
<protein>
    <recommendedName>
        <fullName evidence="1">B12-binding domain-containing protein</fullName>
    </recommendedName>
</protein>
<sequence length="349" mass="38719">MMDAVSEPASRLFTTEFSQLSALVQKRLDVEWHYHQRSNLAGPVLQELIEYADDFGRMLKVVFRHSLLDALRQEAEWYARVLTARGRGGISFAALLESWIVVIQGVLKPPECNELSHPLQRLHRDLPQLLQRSEDALKSDIDRKISPLVEVLIRGDAEGALDVVSRLIGSGKSMDQVIVDGILPAMSEVGFLWERRRLDIFQEHLATETVRCLLAGVVWTFKTVVSSPQRTALVSCVPGDKHDLVPLALWACLMIRGWTVRNLGTGLPADQIARAAAAFSPDIVFLVLTLLSRLDDALETIAMLRKYTPDLPIVIGGRGAEAARVVLERTGASVAHDFEEAFRMLPGAS</sequence>
<comment type="caution">
    <text evidence="2">The sequence shown here is derived from an EMBL/GenBank/DDBJ whole genome shotgun (WGS) entry which is preliminary data.</text>
</comment>
<dbReference type="InterPro" id="IPR036724">
    <property type="entry name" value="Cobalamin-bd_sf"/>
</dbReference>
<dbReference type="Gene3D" id="1.10.1240.10">
    <property type="entry name" value="Methionine synthase domain"/>
    <property type="match status" value="1"/>
</dbReference>
<dbReference type="SUPFAM" id="SSF52242">
    <property type="entry name" value="Cobalamin (vitamin B12)-binding domain"/>
    <property type="match status" value="1"/>
</dbReference>
<dbReference type="GO" id="GO:0031419">
    <property type="term" value="F:cobalamin binding"/>
    <property type="evidence" value="ECO:0007669"/>
    <property type="project" value="InterPro"/>
</dbReference>
<feature type="domain" description="B12-binding" evidence="1">
    <location>
        <begin position="229"/>
        <end position="349"/>
    </location>
</feature>